<dbReference type="PANTHER" id="PTHR33678:SF1">
    <property type="entry name" value="BLL1576 PROTEIN"/>
    <property type="match status" value="1"/>
</dbReference>
<name>A0A6N8DPE3_RHOAC</name>
<dbReference type="Pfam" id="PF13007">
    <property type="entry name" value="LZ_Tnp_IS66"/>
    <property type="match status" value="1"/>
</dbReference>
<dbReference type="Pfam" id="PF13005">
    <property type="entry name" value="zf-IS66"/>
    <property type="match status" value="1"/>
</dbReference>
<evidence type="ECO:0000256" key="1">
    <source>
        <dbReference type="SAM" id="MobiDB-lite"/>
    </source>
</evidence>
<dbReference type="Pfam" id="PF13817">
    <property type="entry name" value="DDE_Tnp_IS66_C"/>
    <property type="match status" value="1"/>
</dbReference>
<dbReference type="RefSeq" id="WP_155447043.1">
    <property type="nucleotide sequence ID" value="NZ_WNKS01000016.1"/>
</dbReference>
<evidence type="ECO:0000313" key="6">
    <source>
        <dbReference type="EMBL" id="MTV32349.1"/>
    </source>
</evidence>
<feature type="domain" description="Transposase IS66 zinc-finger binding" evidence="3">
    <location>
        <begin position="114"/>
        <end position="155"/>
    </location>
</feature>
<dbReference type="PANTHER" id="PTHR33678">
    <property type="entry name" value="BLL1576 PROTEIN"/>
    <property type="match status" value="1"/>
</dbReference>
<evidence type="ECO:0000259" key="5">
    <source>
        <dbReference type="Pfam" id="PF13817"/>
    </source>
</evidence>
<organism evidence="6 7">
    <name type="scientific">Rhodoblastus acidophilus</name>
    <name type="common">Rhodopseudomonas acidophila</name>
    <dbReference type="NCBI Taxonomy" id="1074"/>
    <lineage>
        <taxon>Bacteria</taxon>
        <taxon>Pseudomonadati</taxon>
        <taxon>Pseudomonadota</taxon>
        <taxon>Alphaproteobacteria</taxon>
        <taxon>Hyphomicrobiales</taxon>
        <taxon>Rhodoblastaceae</taxon>
        <taxon>Rhodoblastus</taxon>
    </lineage>
</organism>
<gene>
    <name evidence="6" type="ORF">GJ654_15270</name>
</gene>
<evidence type="ECO:0000259" key="3">
    <source>
        <dbReference type="Pfam" id="PF13005"/>
    </source>
</evidence>
<evidence type="ECO:0000259" key="2">
    <source>
        <dbReference type="Pfam" id="PF03050"/>
    </source>
</evidence>
<dbReference type="NCBIfam" id="NF033517">
    <property type="entry name" value="transpos_IS66"/>
    <property type="match status" value="1"/>
</dbReference>
<reference evidence="6 7" key="1">
    <citation type="submission" date="2019-11" db="EMBL/GenBank/DDBJ databases">
        <title>Whole-genome sequence of a Rhodoblastus acidophilus DSM 142.</title>
        <authorList>
            <person name="Kyndt J.A."/>
            <person name="Meyer T.E."/>
        </authorList>
    </citation>
    <scope>NUCLEOTIDE SEQUENCE [LARGE SCALE GENOMIC DNA]</scope>
    <source>
        <strain evidence="6 7">DSM 142</strain>
    </source>
</reference>
<sequence>MALRPETLPRDPDRLIEMLLASEGKNEALQATIRTLKEMIFGSRSEKLTVVVPEQMALSLGEAQAAPPEPANDERLNEAGAPAGAQKRRKRNIGALPPHLPRHVVVIEPDSMDCPCCAGKLHRIGEAVSEALDRIAPVVRVVRTIRPKYACRACEEVIVQAKAPARLIEGGMVTTAFVSHIAVAKYGWYSTLYRQMQILAGYGVEVDRQTLSRWLKEAARMLKSLYERQLAAMHLHAHLFCDETRMPVLDPGKGRAKTCQLWAHATDDRPWRGPAPPAVAYVFADGRGKKEIAAQLATFSGTLQVDGYSAYKALLKDERAAGAIQLAFCLTHARRKFVAVFKSTKSPFAQEVVERIAAIYAIEKTIRGLDAEQRRAVRQAETKPLMAALKARLDETRDGLSIQSTLTEAINYTLNHWAGLILFLDDGRLEPDTNIVERSIRPIGIGRRNSLFCGDEGGGETWAILSSLINTAKLNEIDPETYLTDVLERIVSGRTKNNQLDELLVWNWKAARRAETMKAAA</sequence>
<comment type="caution">
    <text evidence="6">The sequence shown here is derived from an EMBL/GenBank/DDBJ whole genome shotgun (WGS) entry which is preliminary data.</text>
</comment>
<dbReference type="Proteomes" id="UP000439113">
    <property type="component" value="Unassembled WGS sequence"/>
</dbReference>
<feature type="region of interest" description="Disordered" evidence="1">
    <location>
        <begin position="61"/>
        <end position="93"/>
    </location>
</feature>
<dbReference type="EMBL" id="WNKS01000016">
    <property type="protein sequence ID" value="MTV32349.1"/>
    <property type="molecule type" value="Genomic_DNA"/>
</dbReference>
<protein>
    <submittedName>
        <fullName evidence="6">IS66 family transposase</fullName>
    </submittedName>
</protein>
<feature type="domain" description="Transposase IS66 central" evidence="2">
    <location>
        <begin position="171"/>
        <end position="460"/>
    </location>
</feature>
<dbReference type="InterPro" id="IPR024474">
    <property type="entry name" value="Znf_dom_IS66"/>
</dbReference>
<evidence type="ECO:0000313" key="7">
    <source>
        <dbReference type="Proteomes" id="UP000439113"/>
    </source>
</evidence>
<dbReference type="Pfam" id="PF03050">
    <property type="entry name" value="DDE_Tnp_IS66"/>
    <property type="match status" value="1"/>
</dbReference>
<dbReference type="OrthoDB" id="9800877at2"/>
<dbReference type="AlphaFoldDB" id="A0A6N8DPE3"/>
<dbReference type="InterPro" id="IPR052344">
    <property type="entry name" value="Transposase-related"/>
</dbReference>
<proteinExistence type="predicted"/>
<dbReference type="InterPro" id="IPR039552">
    <property type="entry name" value="IS66_C"/>
</dbReference>
<feature type="domain" description="Transposase IS66 C-terminal" evidence="5">
    <location>
        <begin position="467"/>
        <end position="506"/>
    </location>
</feature>
<dbReference type="InterPro" id="IPR024463">
    <property type="entry name" value="Transposase_TnpC_homeodom"/>
</dbReference>
<accession>A0A6N8DPE3</accession>
<feature type="domain" description="Transposase TnpC homeodomain" evidence="4">
    <location>
        <begin position="29"/>
        <end position="105"/>
    </location>
</feature>
<dbReference type="InterPro" id="IPR004291">
    <property type="entry name" value="Transposase_IS66_central"/>
</dbReference>
<evidence type="ECO:0000259" key="4">
    <source>
        <dbReference type="Pfam" id="PF13007"/>
    </source>
</evidence>